<name>A0A1V6NLF7_9EURO</name>
<keyword evidence="3" id="KW-1185">Reference proteome</keyword>
<comment type="caution">
    <text evidence="2">The sequence shown here is derived from an EMBL/GenBank/DDBJ whole genome shotgun (WGS) entry which is preliminary data.</text>
</comment>
<sequence>SRPTTLDELTRYLGSIFWKAYKAEYPILASLARDILITLASGSRSKQLALVDKFLSTQEKHSKKE</sequence>
<organism evidence="2 3">
    <name type="scientific">Penicillium antarcticum</name>
    <dbReference type="NCBI Taxonomy" id="416450"/>
    <lineage>
        <taxon>Eukaryota</taxon>
        <taxon>Fungi</taxon>
        <taxon>Dikarya</taxon>
        <taxon>Ascomycota</taxon>
        <taxon>Pezizomycotina</taxon>
        <taxon>Eurotiomycetes</taxon>
        <taxon>Eurotiomycetidae</taxon>
        <taxon>Eurotiales</taxon>
        <taxon>Aspergillaceae</taxon>
        <taxon>Penicillium</taxon>
    </lineage>
</organism>
<evidence type="ECO:0000313" key="3">
    <source>
        <dbReference type="Proteomes" id="UP000191672"/>
    </source>
</evidence>
<evidence type="ECO:0000259" key="1">
    <source>
        <dbReference type="Pfam" id="PF05699"/>
    </source>
</evidence>
<dbReference type="Proteomes" id="UP000191672">
    <property type="component" value="Unassembled WGS sequence"/>
</dbReference>
<evidence type="ECO:0000313" key="2">
    <source>
        <dbReference type="EMBL" id="OQD65574.1"/>
    </source>
</evidence>
<feature type="domain" description="HAT C-terminal dimerisation" evidence="1">
    <location>
        <begin position="16"/>
        <end position="45"/>
    </location>
</feature>
<reference evidence="3" key="1">
    <citation type="journal article" date="2017" name="Nat. Microbiol.">
        <title>Global analysis of biosynthetic gene clusters reveals vast potential of secondary metabolite production in Penicillium species.</title>
        <authorList>
            <person name="Nielsen J.C."/>
            <person name="Grijseels S."/>
            <person name="Prigent S."/>
            <person name="Ji B."/>
            <person name="Dainat J."/>
            <person name="Nielsen K.F."/>
            <person name="Frisvad J.C."/>
            <person name="Workman M."/>
            <person name="Nielsen J."/>
        </authorList>
    </citation>
    <scope>NUCLEOTIDE SEQUENCE [LARGE SCALE GENOMIC DNA]</scope>
    <source>
        <strain evidence="3">IBT 31811</strain>
    </source>
</reference>
<proteinExistence type="predicted"/>
<dbReference type="InterPro" id="IPR012337">
    <property type="entry name" value="RNaseH-like_sf"/>
</dbReference>
<dbReference type="SUPFAM" id="SSF53098">
    <property type="entry name" value="Ribonuclease H-like"/>
    <property type="match status" value="1"/>
</dbReference>
<feature type="non-terminal residue" evidence="2">
    <location>
        <position position="1"/>
    </location>
</feature>
<dbReference type="GO" id="GO:0046983">
    <property type="term" value="F:protein dimerization activity"/>
    <property type="evidence" value="ECO:0007669"/>
    <property type="project" value="InterPro"/>
</dbReference>
<gene>
    <name evidence="2" type="ORF">PENANT_c392G00461</name>
</gene>
<dbReference type="EMBL" id="MDYN01000392">
    <property type="protein sequence ID" value="OQD65574.1"/>
    <property type="molecule type" value="Genomic_DNA"/>
</dbReference>
<accession>A0A1V6NLF7</accession>
<dbReference type="Pfam" id="PF05699">
    <property type="entry name" value="Dimer_Tnp_hAT"/>
    <property type="match status" value="1"/>
</dbReference>
<protein>
    <recommendedName>
        <fullName evidence="1">HAT C-terminal dimerisation domain-containing protein</fullName>
    </recommendedName>
</protein>
<dbReference type="InterPro" id="IPR008906">
    <property type="entry name" value="HATC_C_dom"/>
</dbReference>
<dbReference type="AlphaFoldDB" id="A0A1V6NLF7"/>